<dbReference type="PANTHER" id="PTHR23150">
    <property type="entry name" value="SULFATASE MODIFYING FACTOR 1, 2"/>
    <property type="match status" value="1"/>
</dbReference>
<dbReference type="SUPFAM" id="SSF56436">
    <property type="entry name" value="C-type lectin-like"/>
    <property type="match status" value="1"/>
</dbReference>
<organism evidence="2 3">
    <name type="scientific">Dulcicalothrix desertica PCC 7102</name>
    <dbReference type="NCBI Taxonomy" id="232991"/>
    <lineage>
        <taxon>Bacteria</taxon>
        <taxon>Bacillati</taxon>
        <taxon>Cyanobacteriota</taxon>
        <taxon>Cyanophyceae</taxon>
        <taxon>Nostocales</taxon>
        <taxon>Calotrichaceae</taxon>
        <taxon>Dulcicalothrix</taxon>
    </lineage>
</organism>
<name>A0A3S1AF42_9CYAN</name>
<feature type="domain" description="Sulfatase-modifying factor enzyme-like" evidence="1">
    <location>
        <begin position="2"/>
        <end position="188"/>
    </location>
</feature>
<dbReference type="RefSeq" id="WP_127085873.1">
    <property type="nucleotide sequence ID" value="NZ_RSCL01000026.1"/>
</dbReference>
<protein>
    <recommendedName>
        <fullName evidence="1">Sulfatase-modifying factor enzyme-like domain-containing protein</fullName>
    </recommendedName>
</protein>
<evidence type="ECO:0000313" key="2">
    <source>
        <dbReference type="EMBL" id="RUS99362.1"/>
    </source>
</evidence>
<dbReference type="InterPro" id="IPR005532">
    <property type="entry name" value="SUMF_dom"/>
</dbReference>
<dbReference type="PANTHER" id="PTHR23150:SF19">
    <property type="entry name" value="FORMYLGLYCINE-GENERATING ENZYME"/>
    <property type="match status" value="1"/>
</dbReference>
<accession>A0A3S1AF42</accession>
<gene>
    <name evidence="2" type="ORF">DSM106972_078040</name>
</gene>
<evidence type="ECO:0000259" key="1">
    <source>
        <dbReference type="Pfam" id="PF03781"/>
    </source>
</evidence>
<reference evidence="2" key="2">
    <citation type="journal article" date="2019" name="Genome Biol. Evol.">
        <title>Day and night: Metabolic profiles and evolutionary relationships of six axenic non-marine cyanobacteria.</title>
        <authorList>
            <person name="Will S.E."/>
            <person name="Henke P."/>
            <person name="Boedeker C."/>
            <person name="Huang S."/>
            <person name="Brinkmann H."/>
            <person name="Rohde M."/>
            <person name="Jarek M."/>
            <person name="Friedl T."/>
            <person name="Seufert S."/>
            <person name="Schumacher M."/>
            <person name="Overmann J."/>
            <person name="Neumann-Schaal M."/>
            <person name="Petersen J."/>
        </authorList>
    </citation>
    <scope>NUCLEOTIDE SEQUENCE [LARGE SCALE GENOMIC DNA]</scope>
    <source>
        <strain evidence="2">PCC 7102</strain>
    </source>
</reference>
<dbReference type="EMBL" id="RSCL01000026">
    <property type="protein sequence ID" value="RUS99362.1"/>
    <property type="molecule type" value="Genomic_DNA"/>
</dbReference>
<keyword evidence="3" id="KW-1185">Reference proteome</keyword>
<evidence type="ECO:0000313" key="3">
    <source>
        <dbReference type="Proteomes" id="UP000271624"/>
    </source>
</evidence>
<dbReference type="Gene3D" id="3.90.1580.10">
    <property type="entry name" value="paralog of FGE (formylglycine-generating enzyme)"/>
    <property type="match status" value="1"/>
</dbReference>
<dbReference type="GO" id="GO:0120147">
    <property type="term" value="F:formylglycine-generating oxidase activity"/>
    <property type="evidence" value="ECO:0007669"/>
    <property type="project" value="TreeGrafter"/>
</dbReference>
<dbReference type="InterPro" id="IPR042095">
    <property type="entry name" value="SUMF_sf"/>
</dbReference>
<sequence length="192" mass="21880">MMGSPENEDEGSETERPQHQVTVPSFFIGKFAITQEQYQVITGESPSKFSGIKRPVERVSWHDASNFCAKISQKTGKNYRLPSEAEWEYACRAGTVTPFHFGETITTELVNYDSNYTYGSAPKGEYFQQTTRVGSYPANQFGLYDMHGNVWEWCQDYWHENYKGVPSDGNVCLNNDNPYRLPRGGAWNSLSQ</sequence>
<proteinExistence type="predicted"/>
<comment type="caution">
    <text evidence="2">The sequence shown here is derived from an EMBL/GenBank/DDBJ whole genome shotgun (WGS) entry which is preliminary data.</text>
</comment>
<dbReference type="OrthoDB" id="9768004at2"/>
<dbReference type="Proteomes" id="UP000271624">
    <property type="component" value="Unassembled WGS sequence"/>
</dbReference>
<reference evidence="2" key="1">
    <citation type="submission" date="2018-12" db="EMBL/GenBank/DDBJ databases">
        <authorList>
            <person name="Will S."/>
            <person name="Neumann-Schaal M."/>
            <person name="Henke P."/>
        </authorList>
    </citation>
    <scope>NUCLEOTIDE SEQUENCE</scope>
    <source>
        <strain evidence="2">PCC 7102</strain>
    </source>
</reference>
<dbReference type="InterPro" id="IPR051043">
    <property type="entry name" value="Sulfatase_Mod_Factor_Kinase"/>
</dbReference>
<dbReference type="InterPro" id="IPR016187">
    <property type="entry name" value="CTDL_fold"/>
</dbReference>
<dbReference type="AlphaFoldDB" id="A0A3S1AF42"/>
<dbReference type="Pfam" id="PF03781">
    <property type="entry name" value="FGE-sulfatase"/>
    <property type="match status" value="1"/>
</dbReference>